<reference evidence="2 3" key="1">
    <citation type="submission" date="2023-03" db="EMBL/GenBank/DDBJ databases">
        <title>NovoSphingobium album sp. nov. isolated from polycyclic aromatic hydrocarbons- and heavy-metal polluted soil.</title>
        <authorList>
            <person name="Liu Z."/>
            <person name="Wang K."/>
        </authorList>
    </citation>
    <scope>NUCLEOTIDE SEQUENCE [LARGE SCALE GENOMIC DNA]</scope>
    <source>
        <strain evidence="2 3">H3SJ31-1</strain>
    </source>
</reference>
<dbReference type="Pfam" id="PF00583">
    <property type="entry name" value="Acetyltransf_1"/>
    <property type="match status" value="1"/>
</dbReference>
<comment type="caution">
    <text evidence="2">The sequence shown here is derived from an EMBL/GenBank/DDBJ whole genome shotgun (WGS) entry which is preliminary data.</text>
</comment>
<keyword evidence="3" id="KW-1185">Reference proteome</keyword>
<dbReference type="PROSITE" id="PS51186">
    <property type="entry name" value="GNAT"/>
    <property type="match status" value="1"/>
</dbReference>
<accession>A0ABT5WMM8</accession>
<dbReference type="CDD" id="cd04301">
    <property type="entry name" value="NAT_SF"/>
    <property type="match status" value="1"/>
</dbReference>
<dbReference type="RefSeq" id="WP_275227403.1">
    <property type="nucleotide sequence ID" value="NZ_JARESE010000015.1"/>
</dbReference>
<evidence type="ECO:0000259" key="1">
    <source>
        <dbReference type="PROSITE" id="PS51186"/>
    </source>
</evidence>
<dbReference type="EMBL" id="JARESE010000015">
    <property type="protein sequence ID" value="MDE8651304.1"/>
    <property type="molecule type" value="Genomic_DNA"/>
</dbReference>
<name>A0ABT5WMM8_9SPHN</name>
<dbReference type="Proteomes" id="UP001216253">
    <property type="component" value="Unassembled WGS sequence"/>
</dbReference>
<dbReference type="InterPro" id="IPR016181">
    <property type="entry name" value="Acyl_CoA_acyltransferase"/>
</dbReference>
<dbReference type="SUPFAM" id="SSF55729">
    <property type="entry name" value="Acyl-CoA N-acyltransferases (Nat)"/>
    <property type="match status" value="1"/>
</dbReference>
<dbReference type="InterPro" id="IPR000182">
    <property type="entry name" value="GNAT_dom"/>
</dbReference>
<proteinExistence type="predicted"/>
<gene>
    <name evidence="2" type="ORF">PYV00_06170</name>
</gene>
<evidence type="ECO:0000313" key="3">
    <source>
        <dbReference type="Proteomes" id="UP001216253"/>
    </source>
</evidence>
<evidence type="ECO:0000313" key="2">
    <source>
        <dbReference type="EMBL" id="MDE8651304.1"/>
    </source>
</evidence>
<dbReference type="Gene3D" id="3.40.630.30">
    <property type="match status" value="1"/>
</dbReference>
<feature type="domain" description="N-acetyltransferase" evidence="1">
    <location>
        <begin position="13"/>
        <end position="165"/>
    </location>
</feature>
<organism evidence="2 3">
    <name type="scientific">Novosphingobium album</name>
    <name type="common">ex Liu et al. 2023</name>
    <dbReference type="NCBI Taxonomy" id="3031130"/>
    <lineage>
        <taxon>Bacteria</taxon>
        <taxon>Pseudomonadati</taxon>
        <taxon>Pseudomonadota</taxon>
        <taxon>Alphaproteobacteria</taxon>
        <taxon>Sphingomonadales</taxon>
        <taxon>Sphingomonadaceae</taxon>
        <taxon>Novosphingobium</taxon>
    </lineage>
</organism>
<sequence>MPPPIASAAGFGISYRALADADLPFIAELYASTRREEVARTGWPEAMREAFLRQQHEAQHRHYTQHYTDAEWLVIEARGEPIGRLYLLPGASNLHIVDISLLPVHRGAGLGGAILADVIAMAGAAGQTVSIHVEKTNPARRLYARLGFAMIADRGVHDLMRTAAPASPDLTAS</sequence>
<protein>
    <submittedName>
        <fullName evidence="2">GNAT family N-acetyltransferase</fullName>
    </submittedName>
</protein>